<dbReference type="PANTHER" id="PTHR23118">
    <property type="entry name" value="ATP-CITRATE SYNTHASE"/>
    <property type="match status" value="1"/>
</dbReference>
<evidence type="ECO:0000256" key="13">
    <source>
        <dbReference type="ARBA" id="ARBA00047593"/>
    </source>
</evidence>
<dbReference type="SUPFAM" id="SSF48256">
    <property type="entry name" value="Citrate synthase"/>
    <property type="match status" value="1"/>
</dbReference>
<name>M8CW07_AEGTA</name>
<dbReference type="PROSITE" id="PS01216">
    <property type="entry name" value="SUCCINYL_COA_LIG_1"/>
    <property type="match status" value="1"/>
</dbReference>
<accession>M8CW07</accession>
<evidence type="ECO:0000313" key="16">
    <source>
        <dbReference type="EnsemblPlants" id="EMT31827"/>
    </source>
</evidence>
<proteinExistence type="inferred from homology"/>
<evidence type="ECO:0000256" key="4">
    <source>
        <dbReference type="ARBA" id="ARBA00022490"/>
    </source>
</evidence>
<dbReference type="CDD" id="cd06100">
    <property type="entry name" value="CCL_ACL-C"/>
    <property type="match status" value="1"/>
</dbReference>
<dbReference type="PROSITE" id="PS01217">
    <property type="entry name" value="SUCCINYL_COA_LIG_3"/>
    <property type="match status" value="1"/>
</dbReference>
<dbReference type="SUPFAM" id="SSF51735">
    <property type="entry name" value="NAD(P)-binding Rossmann-fold domains"/>
    <property type="match status" value="1"/>
</dbReference>
<dbReference type="InterPro" id="IPR036291">
    <property type="entry name" value="NAD(P)-bd_dom_sf"/>
</dbReference>
<evidence type="ECO:0000256" key="2">
    <source>
        <dbReference type="ARBA" id="ARBA00011412"/>
    </source>
</evidence>
<dbReference type="EC" id="2.3.3.8" evidence="3"/>
<dbReference type="InterPro" id="IPR002020">
    <property type="entry name" value="Citrate_synthase"/>
</dbReference>
<keyword evidence="7" id="KW-0479">Metal-binding</keyword>
<dbReference type="FunFam" id="1.10.230.10:FF:000005">
    <property type="entry name" value="ATP-citrate synthase subunit 1"/>
    <property type="match status" value="1"/>
</dbReference>
<dbReference type="GO" id="GO:0006085">
    <property type="term" value="P:acetyl-CoA biosynthetic process"/>
    <property type="evidence" value="ECO:0007669"/>
    <property type="project" value="TreeGrafter"/>
</dbReference>
<feature type="domain" description="ATP-citrate synthase/succinyl-CoA ligase C-terminal" evidence="15">
    <location>
        <begin position="173"/>
        <end position="298"/>
    </location>
</feature>
<dbReference type="GO" id="GO:0003878">
    <property type="term" value="F:ATP citrate synthase activity"/>
    <property type="evidence" value="ECO:0007669"/>
    <property type="project" value="UniProtKB-EC"/>
</dbReference>
<keyword evidence="11" id="KW-0443">Lipid metabolism</keyword>
<keyword evidence="9" id="KW-0067">ATP-binding</keyword>
<dbReference type="GO" id="GO:0005524">
    <property type="term" value="F:ATP binding"/>
    <property type="evidence" value="ECO:0007669"/>
    <property type="project" value="UniProtKB-KW"/>
</dbReference>
<evidence type="ECO:0000256" key="9">
    <source>
        <dbReference type="ARBA" id="ARBA00022840"/>
    </source>
</evidence>
<keyword evidence="12" id="KW-0012">Acyltransferase</keyword>
<evidence type="ECO:0000256" key="14">
    <source>
        <dbReference type="ARBA" id="ARBA00060724"/>
    </source>
</evidence>
<evidence type="ECO:0000256" key="1">
    <source>
        <dbReference type="ARBA" id="ARBA00004514"/>
    </source>
</evidence>
<dbReference type="InterPro" id="IPR016102">
    <property type="entry name" value="Succinyl-CoA_synth-like"/>
</dbReference>
<dbReference type="Gene3D" id="3.40.50.261">
    <property type="entry name" value="Succinyl-CoA synthetase domains"/>
    <property type="match status" value="1"/>
</dbReference>
<dbReference type="PROSITE" id="PS00399">
    <property type="entry name" value="SUCCINYL_COA_LIG_2"/>
    <property type="match status" value="1"/>
</dbReference>
<dbReference type="Pfam" id="PF00549">
    <property type="entry name" value="Ligase_CoA"/>
    <property type="match status" value="1"/>
</dbReference>
<sequence length="996" mass="108538">MATGQIFSKTTQALFYNYKQLPIQRMLDFDFLCGRETPSVAGIINPGSDGFQKLFFGQEEIAIPVHPTIEAACNAHPTADVFINFASFRSAAASSMSALKQPTVRVVAIIAEGVPESDAKQLISYARANNKVIIGPATVGGVQAGAFKIGDTAGTIDNIIQCKLYRPGSVGFVSKSGGMSNELYNTIARVTDGIYEGIAIGGDVFPGSTLSDHILRFNNIPQVKMMVVLGELGGSDEYSLVEALKQGKVQKPVVAWVSGTCARLFKSEVQFGHAGAKSGGELESAQAKNQALRDAGAVVPTSFEALESVIKETFEKLVEEGNIPPVPEVTPPPIPEDLKTAIKSGKVRAPTHIISTISDDRGEEPCYAGVPMSTIIERGYGVGDVISLLWFKRSLPRYCTQFIEICIMLCADHGPCVSGAHNSIVTARAGKDLVSSLVSGLLTIGPRFGGAIDDAARYFKDAYDRGLTPYEFVEGMKKKGIRVPGIGHRIKSRDNRDKRVQLLQKYAHTHFPSVKYMEYAVQVETYTLSKANNLVMNVDGAIGSLFLDLLSGSGMFSKQEIDEIVEIGYLNGLFVLARSIGLIGHTFDQKRLKQPLYRHPWEDVLYTNRTLIEEVNDSNVRLQPLHYPVVSLPGGDLPPASSSSADAQICATAAVAAEAGSADKAQTSERSIEKIDPKTPGLTCRVSKWKQKNLTEMNTVKVRIGAAAPGRAPCPDSMTTLEKSVRVFAEAPGDNVIVPKIGTSFGTLGQNFEEAWKFLIDTYNLKTHTYMTQKYEIRHKWAKHYFKDLHLSNVQAVWHRVYECGAYKVEEIEKGKLYVAIHTDACCREKWCRISYKVTVLDGEEEFDYECGQFSHMGLLRSHALKAEGDQVGVGVKMARVLENDAVNSANESGNMMACLLPPAKRKEIGRPTTSKEKAPYQGLSTISGVSLYIKGRLGWEGRRIHQQAAGSKVENEGHMDGFRWFMSGSTVASSEDCSVGGVLLLEASLNLISPS</sequence>
<evidence type="ECO:0000256" key="11">
    <source>
        <dbReference type="ARBA" id="ARBA00023098"/>
    </source>
</evidence>
<evidence type="ECO:0000256" key="10">
    <source>
        <dbReference type="ARBA" id="ARBA00022842"/>
    </source>
</evidence>
<keyword evidence="10" id="KW-0460">Magnesium</keyword>
<organism evidence="16">
    <name type="scientific">Aegilops tauschii</name>
    <name type="common">Tausch's goatgrass</name>
    <name type="synonym">Aegilops squarrosa</name>
    <dbReference type="NCBI Taxonomy" id="37682"/>
    <lineage>
        <taxon>Eukaryota</taxon>
        <taxon>Viridiplantae</taxon>
        <taxon>Streptophyta</taxon>
        <taxon>Embryophyta</taxon>
        <taxon>Tracheophyta</taxon>
        <taxon>Spermatophyta</taxon>
        <taxon>Magnoliopsida</taxon>
        <taxon>Liliopsida</taxon>
        <taxon>Poales</taxon>
        <taxon>Poaceae</taxon>
        <taxon>BOP clade</taxon>
        <taxon>Pooideae</taxon>
        <taxon>Triticodae</taxon>
        <taxon>Triticeae</taxon>
        <taxon>Triticinae</taxon>
        <taxon>Aegilops</taxon>
    </lineage>
</organism>
<dbReference type="GO" id="GO:0005829">
    <property type="term" value="C:cytosol"/>
    <property type="evidence" value="ECO:0007669"/>
    <property type="project" value="UniProtKB-SubCell"/>
</dbReference>
<keyword evidence="8" id="KW-0547">Nucleotide-binding</keyword>
<evidence type="ECO:0000256" key="5">
    <source>
        <dbReference type="ARBA" id="ARBA00022516"/>
    </source>
</evidence>
<dbReference type="InterPro" id="IPR033847">
    <property type="entry name" value="Citrt_syn/SCS-alpha_CS"/>
</dbReference>
<dbReference type="GO" id="GO:0046872">
    <property type="term" value="F:metal ion binding"/>
    <property type="evidence" value="ECO:0007669"/>
    <property type="project" value="UniProtKB-KW"/>
</dbReference>
<dbReference type="Gene3D" id="3.40.50.720">
    <property type="entry name" value="NAD(P)-binding Rossmann-like Domain"/>
    <property type="match status" value="1"/>
</dbReference>
<evidence type="ECO:0000256" key="3">
    <source>
        <dbReference type="ARBA" id="ARBA00012639"/>
    </source>
</evidence>
<keyword evidence="6" id="KW-0808">Transferase</keyword>
<comment type="catalytic activity">
    <reaction evidence="13">
        <text>oxaloacetate + acetyl-CoA + ADP + phosphate = citrate + ATP + CoA</text>
        <dbReference type="Rhea" id="RHEA:21160"/>
        <dbReference type="ChEBI" id="CHEBI:16452"/>
        <dbReference type="ChEBI" id="CHEBI:16947"/>
        <dbReference type="ChEBI" id="CHEBI:30616"/>
        <dbReference type="ChEBI" id="CHEBI:43474"/>
        <dbReference type="ChEBI" id="CHEBI:57287"/>
        <dbReference type="ChEBI" id="CHEBI:57288"/>
        <dbReference type="ChEBI" id="CHEBI:456216"/>
        <dbReference type="EC" id="2.3.3.8"/>
    </reaction>
</comment>
<dbReference type="Pfam" id="PF00285">
    <property type="entry name" value="Citrate_synt"/>
    <property type="match status" value="1"/>
</dbReference>
<dbReference type="GO" id="GO:0006633">
    <property type="term" value="P:fatty acid biosynthetic process"/>
    <property type="evidence" value="ECO:0007669"/>
    <property type="project" value="TreeGrafter"/>
</dbReference>
<comment type="subunit">
    <text evidence="2">Heterooctamer of 4 alpha and 4 beta chains.</text>
</comment>
<dbReference type="FunFam" id="3.40.50.720:FF:000136">
    <property type="entry name" value="ATP-citrate synthase beta chain protein"/>
    <property type="match status" value="1"/>
</dbReference>
<evidence type="ECO:0000256" key="8">
    <source>
        <dbReference type="ARBA" id="ARBA00022741"/>
    </source>
</evidence>
<comment type="similarity">
    <text evidence="14">Belongs to the succinate/malate CoA ligase alpha subunit family.</text>
</comment>
<dbReference type="FunFam" id="3.40.50.261:FF:000003">
    <property type="entry name" value="ATP-citrate synthase subunit"/>
    <property type="match status" value="1"/>
</dbReference>
<keyword evidence="5" id="KW-0444">Lipid biosynthesis</keyword>
<evidence type="ECO:0000259" key="15">
    <source>
        <dbReference type="Pfam" id="PF00549"/>
    </source>
</evidence>
<dbReference type="InterPro" id="IPR017866">
    <property type="entry name" value="Succ-CoA_synthase_bsu_CS"/>
</dbReference>
<evidence type="ECO:0000256" key="6">
    <source>
        <dbReference type="ARBA" id="ARBA00022679"/>
    </source>
</evidence>
<dbReference type="InterPro" id="IPR036969">
    <property type="entry name" value="Citrate_synthase_sf"/>
</dbReference>
<dbReference type="EnsemblPlants" id="EMT31827">
    <property type="protein sequence ID" value="EMT31827"/>
    <property type="gene ID" value="F775_30048"/>
</dbReference>
<evidence type="ECO:0000256" key="12">
    <source>
        <dbReference type="ARBA" id="ARBA00023315"/>
    </source>
</evidence>
<evidence type="ECO:0000256" key="7">
    <source>
        <dbReference type="ARBA" id="ARBA00022723"/>
    </source>
</evidence>
<dbReference type="InterPro" id="IPR017440">
    <property type="entry name" value="Cit_synth/succinyl-CoA_lig_AS"/>
</dbReference>
<dbReference type="InterPro" id="IPR005811">
    <property type="entry name" value="SUCC_ACL_C"/>
</dbReference>
<comment type="subcellular location">
    <subcellularLocation>
        <location evidence="1">Cytoplasm</location>
        <location evidence="1">Cytosol</location>
    </subcellularLocation>
</comment>
<keyword evidence="4" id="KW-0963">Cytoplasm</keyword>
<reference evidence="16" key="1">
    <citation type="submission" date="2015-06" db="UniProtKB">
        <authorList>
            <consortium name="EnsemblPlants"/>
        </authorList>
    </citation>
    <scope>IDENTIFICATION</scope>
</reference>
<dbReference type="Gene3D" id="1.10.230.10">
    <property type="entry name" value="Cytochrome P450-Terp, domain 2"/>
    <property type="match status" value="1"/>
</dbReference>
<protein>
    <recommendedName>
        <fullName evidence="3">ATP citrate synthase</fullName>
        <ecNumber evidence="3">2.3.3.8</ecNumber>
    </recommendedName>
</protein>
<dbReference type="PANTHER" id="PTHR23118:SF42">
    <property type="entry name" value="ATP-CITRATE SYNTHASE"/>
    <property type="match status" value="1"/>
</dbReference>
<dbReference type="InterPro" id="IPR016143">
    <property type="entry name" value="Citrate_synth-like_sm_a-sub"/>
</dbReference>
<dbReference type="AlphaFoldDB" id="M8CW07"/>